<dbReference type="GO" id="GO:0006352">
    <property type="term" value="P:DNA-templated transcription initiation"/>
    <property type="evidence" value="ECO:0007669"/>
    <property type="project" value="InterPro"/>
</dbReference>
<keyword evidence="8" id="KW-0804">Transcription</keyword>
<keyword evidence="6" id="KW-0731">Sigma factor</keyword>
<evidence type="ECO:0000256" key="2">
    <source>
        <dbReference type="ARBA" id="ARBA00022478"/>
    </source>
</evidence>
<protein>
    <submittedName>
        <fullName evidence="11">RNA polymerase RpoN-/SigL-like sigma 54 subunit</fullName>
    </submittedName>
</protein>
<dbReference type="Pfam" id="PF00309">
    <property type="entry name" value="Sigma54_AID"/>
    <property type="match status" value="1"/>
</dbReference>
<dbReference type="InterPro" id="IPR038709">
    <property type="entry name" value="RpoN_core-bd_sf"/>
</dbReference>
<sequence length="452" mass="51833">MMHMDMSLVQQQTMKLVMTQELRQAISLLQYSTLELNEYIEELALENPLLDVERGTGEETVTAFHSPVMWQDGDTYQEQEDQEESSPFDRVRARGLCIAEDVVDQIRMQHSDPHTRTVLIYLARHLGDDGYLYIDLEEAKAALALTDETLEQFILELQACEPAGVGARSLSECLARQLERQESPHPLALQLVRHYLNDVAERRYKQLAKKLDVRVQDIQEAHDVIKQLEPRPGVNFDDGAAAYVLPDVHVEKAKGEYHVTLHDGTLPKIRMNRQYRHLLEGSTEGSSEAYEYAKKKYQQLTWLLKSIDQRQQTLYNVTCAIVEAQKDFFEHGPGYLKPLTLKQIAEEAEVHESTVSRATTQKYVQTPRGLFELKDFFTSKVDTAGAETSANAVKSHIQTIVDNENKQKPLSDQKIVDMLKSEHEIEVSRRAIAKYRDELFIPSSSKRKRYEA</sequence>
<dbReference type="NCBIfam" id="TIGR02395">
    <property type="entry name" value="rpoN_sigma"/>
    <property type="match status" value="1"/>
</dbReference>
<dbReference type="PANTHER" id="PTHR32248">
    <property type="entry name" value="RNA POLYMERASE SIGMA-54 FACTOR"/>
    <property type="match status" value="1"/>
</dbReference>
<evidence type="ECO:0000256" key="8">
    <source>
        <dbReference type="ARBA" id="ARBA00023163"/>
    </source>
</evidence>
<evidence type="ECO:0000259" key="10">
    <source>
        <dbReference type="Pfam" id="PF04963"/>
    </source>
</evidence>
<dbReference type="Proteomes" id="UP000242310">
    <property type="component" value="Unassembled WGS sequence"/>
</dbReference>
<dbReference type="PRINTS" id="PR00045">
    <property type="entry name" value="SIGMA54FCT"/>
</dbReference>
<feature type="domain" description="RNA polymerase sigma factor 54 core-binding" evidence="10">
    <location>
        <begin position="98"/>
        <end position="275"/>
    </location>
</feature>
<evidence type="ECO:0000256" key="1">
    <source>
        <dbReference type="ARBA" id="ARBA00008798"/>
    </source>
</evidence>
<dbReference type="EMBL" id="PYAV01000005">
    <property type="protein sequence ID" value="PSL46981.1"/>
    <property type="molecule type" value="Genomic_DNA"/>
</dbReference>
<dbReference type="RefSeq" id="WP_245893918.1">
    <property type="nucleotide sequence ID" value="NZ_PYAV01000005.1"/>
</dbReference>
<evidence type="ECO:0000256" key="7">
    <source>
        <dbReference type="ARBA" id="ARBA00023125"/>
    </source>
</evidence>
<evidence type="ECO:0000313" key="12">
    <source>
        <dbReference type="Proteomes" id="UP000242310"/>
    </source>
</evidence>
<dbReference type="Gene3D" id="1.10.10.60">
    <property type="entry name" value="Homeodomain-like"/>
    <property type="match status" value="1"/>
</dbReference>
<keyword evidence="12" id="KW-1185">Reference proteome</keyword>
<comment type="caution">
    <text evidence="11">The sequence shown here is derived from an EMBL/GenBank/DDBJ whole genome shotgun (WGS) entry which is preliminary data.</text>
</comment>
<dbReference type="PANTHER" id="PTHR32248:SF4">
    <property type="entry name" value="RNA POLYMERASE SIGMA-54 FACTOR"/>
    <property type="match status" value="1"/>
</dbReference>
<dbReference type="Pfam" id="PF04552">
    <property type="entry name" value="Sigma54_DBD"/>
    <property type="match status" value="1"/>
</dbReference>
<comment type="similarity">
    <text evidence="1">Belongs to the sigma-54 factor family.</text>
</comment>
<dbReference type="Gene3D" id="1.10.10.1330">
    <property type="entry name" value="RNA polymerase sigma-54 factor, core-binding domain"/>
    <property type="match status" value="1"/>
</dbReference>
<dbReference type="GO" id="GO:0001216">
    <property type="term" value="F:DNA-binding transcription activator activity"/>
    <property type="evidence" value="ECO:0007669"/>
    <property type="project" value="InterPro"/>
</dbReference>
<keyword evidence="5" id="KW-0805">Transcription regulation</keyword>
<dbReference type="AlphaFoldDB" id="A0A2P8HLA3"/>
<dbReference type="InterPro" id="IPR007046">
    <property type="entry name" value="RNA_pol_sigma_54_core-bd"/>
</dbReference>
<evidence type="ECO:0000256" key="4">
    <source>
        <dbReference type="ARBA" id="ARBA00022695"/>
    </source>
</evidence>
<evidence type="ECO:0000259" key="9">
    <source>
        <dbReference type="Pfam" id="PF04552"/>
    </source>
</evidence>
<evidence type="ECO:0000256" key="5">
    <source>
        <dbReference type="ARBA" id="ARBA00023015"/>
    </source>
</evidence>
<reference evidence="11 12" key="1">
    <citation type="submission" date="2018-03" db="EMBL/GenBank/DDBJ databases">
        <title>Genomic Encyclopedia of Type Strains, Phase III (KMG-III): the genomes of soil and plant-associated and newly described type strains.</title>
        <authorList>
            <person name="Whitman W."/>
        </authorList>
    </citation>
    <scope>NUCLEOTIDE SEQUENCE [LARGE SCALE GENOMIC DNA]</scope>
    <source>
        <strain evidence="11 12">CGMCC 1.07653</strain>
    </source>
</reference>
<dbReference type="PROSITE" id="PS50044">
    <property type="entry name" value="SIGMA54_3"/>
    <property type="match status" value="1"/>
</dbReference>
<keyword evidence="2" id="KW-0240">DNA-directed RNA polymerase</keyword>
<evidence type="ECO:0000256" key="6">
    <source>
        <dbReference type="ARBA" id="ARBA00023082"/>
    </source>
</evidence>
<dbReference type="InterPro" id="IPR000394">
    <property type="entry name" value="RNA_pol_sigma_54"/>
</dbReference>
<keyword evidence="7" id="KW-0238">DNA-binding</keyword>
<accession>A0A2P8HLA3</accession>
<dbReference type="PIRSF" id="PIRSF000774">
    <property type="entry name" value="RpoN"/>
    <property type="match status" value="1"/>
</dbReference>
<feature type="domain" description="RNA polymerase sigma factor 54 DNA-binding" evidence="9">
    <location>
        <begin position="291"/>
        <end position="449"/>
    </location>
</feature>
<gene>
    <name evidence="11" type="ORF">B0H94_105134</name>
</gene>
<dbReference type="Pfam" id="PF04963">
    <property type="entry name" value="Sigma54_CBD"/>
    <property type="match status" value="1"/>
</dbReference>
<dbReference type="GO" id="GO:0016987">
    <property type="term" value="F:sigma factor activity"/>
    <property type="evidence" value="ECO:0007669"/>
    <property type="project" value="UniProtKB-KW"/>
</dbReference>
<dbReference type="GO" id="GO:0003677">
    <property type="term" value="F:DNA binding"/>
    <property type="evidence" value="ECO:0007669"/>
    <property type="project" value="UniProtKB-KW"/>
</dbReference>
<organism evidence="11 12">
    <name type="scientific">Salsuginibacillus halophilus</name>
    <dbReference type="NCBI Taxonomy" id="517424"/>
    <lineage>
        <taxon>Bacteria</taxon>
        <taxon>Bacillati</taxon>
        <taxon>Bacillota</taxon>
        <taxon>Bacilli</taxon>
        <taxon>Bacillales</taxon>
        <taxon>Bacillaceae</taxon>
        <taxon>Salsuginibacillus</taxon>
    </lineage>
</organism>
<name>A0A2P8HLA3_9BACI</name>
<keyword evidence="3" id="KW-0808">Transferase</keyword>
<dbReference type="GO" id="GO:0016779">
    <property type="term" value="F:nucleotidyltransferase activity"/>
    <property type="evidence" value="ECO:0007669"/>
    <property type="project" value="UniProtKB-KW"/>
</dbReference>
<proteinExistence type="inferred from homology"/>
<evidence type="ECO:0000256" key="3">
    <source>
        <dbReference type="ARBA" id="ARBA00022679"/>
    </source>
</evidence>
<evidence type="ECO:0000313" key="11">
    <source>
        <dbReference type="EMBL" id="PSL46981.1"/>
    </source>
</evidence>
<dbReference type="InterPro" id="IPR007634">
    <property type="entry name" value="RNA_pol_sigma_54_DNA-bd"/>
</dbReference>
<dbReference type="GO" id="GO:0000428">
    <property type="term" value="C:DNA-directed RNA polymerase complex"/>
    <property type="evidence" value="ECO:0007669"/>
    <property type="project" value="UniProtKB-KW"/>
</dbReference>
<keyword evidence="4" id="KW-0548">Nucleotidyltransferase</keyword>